<dbReference type="PANTHER" id="PTHR36766">
    <property type="entry name" value="PLANT BROAD-SPECTRUM MILDEW RESISTANCE PROTEIN RPW8"/>
    <property type="match status" value="1"/>
</dbReference>
<evidence type="ECO:0000313" key="9">
    <source>
        <dbReference type="Proteomes" id="UP000596660"/>
    </source>
</evidence>
<dbReference type="EnsemblPlants" id="AUR62031372-RA">
    <property type="protein sequence ID" value="AUR62031372-RA:cds"/>
    <property type="gene ID" value="AUR62031372"/>
</dbReference>
<dbReference type="Proteomes" id="UP000596660">
    <property type="component" value="Unplaced"/>
</dbReference>
<dbReference type="Pfam" id="PF00931">
    <property type="entry name" value="NB-ARC"/>
    <property type="match status" value="1"/>
</dbReference>
<dbReference type="InterPro" id="IPR036388">
    <property type="entry name" value="WH-like_DNA-bd_sf"/>
</dbReference>
<evidence type="ECO:0000256" key="2">
    <source>
        <dbReference type="ARBA" id="ARBA00022614"/>
    </source>
</evidence>
<accession>A0A803MKN1</accession>
<dbReference type="Gene3D" id="1.10.8.430">
    <property type="entry name" value="Helical domain of apoptotic protease-activating factors"/>
    <property type="match status" value="1"/>
</dbReference>
<protein>
    <recommendedName>
        <fullName evidence="7">RPW8 domain-containing protein</fullName>
    </recommendedName>
</protein>
<dbReference type="AlphaFoldDB" id="A0A803MKN1"/>
<dbReference type="InterPro" id="IPR042197">
    <property type="entry name" value="Apaf_helical"/>
</dbReference>
<evidence type="ECO:0000313" key="8">
    <source>
        <dbReference type="EnsemblPlants" id="AUR62031372-RA:cds"/>
    </source>
</evidence>
<dbReference type="InterPro" id="IPR032675">
    <property type="entry name" value="LRR_dom_sf"/>
</dbReference>
<keyword evidence="3" id="KW-0677">Repeat</keyword>
<dbReference type="SUPFAM" id="SSF52540">
    <property type="entry name" value="P-loop containing nucleoside triphosphate hydrolases"/>
    <property type="match status" value="1"/>
</dbReference>
<dbReference type="GO" id="GO:0005524">
    <property type="term" value="F:ATP binding"/>
    <property type="evidence" value="ECO:0007669"/>
    <property type="project" value="UniProtKB-KW"/>
</dbReference>
<dbReference type="Gene3D" id="1.10.10.10">
    <property type="entry name" value="Winged helix-like DNA-binding domain superfamily/Winged helix DNA-binding domain"/>
    <property type="match status" value="1"/>
</dbReference>
<dbReference type="PROSITE" id="PS51153">
    <property type="entry name" value="RPW8"/>
    <property type="match status" value="1"/>
</dbReference>
<evidence type="ECO:0000256" key="1">
    <source>
        <dbReference type="ARBA" id="ARBA00008894"/>
    </source>
</evidence>
<reference evidence="8" key="2">
    <citation type="submission" date="2021-03" db="UniProtKB">
        <authorList>
            <consortium name="EnsemblPlants"/>
        </authorList>
    </citation>
    <scope>IDENTIFICATION</scope>
</reference>
<keyword evidence="6" id="KW-0067">ATP-binding</keyword>
<dbReference type="Gene3D" id="3.80.10.10">
    <property type="entry name" value="Ribonuclease Inhibitor"/>
    <property type="match status" value="1"/>
</dbReference>
<dbReference type="GO" id="GO:0043531">
    <property type="term" value="F:ADP binding"/>
    <property type="evidence" value="ECO:0007669"/>
    <property type="project" value="InterPro"/>
</dbReference>
<name>A0A803MKN1_CHEQI</name>
<evidence type="ECO:0000256" key="6">
    <source>
        <dbReference type="ARBA" id="ARBA00022840"/>
    </source>
</evidence>
<dbReference type="InterPro" id="IPR027417">
    <property type="entry name" value="P-loop_NTPase"/>
</dbReference>
<dbReference type="PANTHER" id="PTHR36766:SF30">
    <property type="entry name" value="TIR-NBS TYPE DISEASE RESISTANCE PROTEIN-RELATED"/>
    <property type="match status" value="1"/>
</dbReference>
<dbReference type="Gene3D" id="3.40.50.300">
    <property type="entry name" value="P-loop containing nucleotide triphosphate hydrolases"/>
    <property type="match status" value="1"/>
</dbReference>
<keyword evidence="2" id="KW-0433">Leucine-rich repeat</keyword>
<evidence type="ECO:0000256" key="4">
    <source>
        <dbReference type="ARBA" id="ARBA00022741"/>
    </source>
</evidence>
<dbReference type="Gramene" id="AUR62031372-RA">
    <property type="protein sequence ID" value="AUR62031372-RA:cds"/>
    <property type="gene ID" value="AUR62031372"/>
</dbReference>
<dbReference type="OMA" id="MAASIEC"/>
<evidence type="ECO:0000259" key="7">
    <source>
        <dbReference type="PROSITE" id="PS51153"/>
    </source>
</evidence>
<evidence type="ECO:0000256" key="3">
    <source>
        <dbReference type="ARBA" id="ARBA00022737"/>
    </source>
</evidence>
<keyword evidence="5" id="KW-0611">Plant defense</keyword>
<dbReference type="SUPFAM" id="SSF52058">
    <property type="entry name" value="L domain-like"/>
    <property type="match status" value="1"/>
</dbReference>
<dbReference type="Pfam" id="PF05659">
    <property type="entry name" value="RPW8"/>
    <property type="match status" value="1"/>
</dbReference>
<evidence type="ECO:0000256" key="5">
    <source>
        <dbReference type="ARBA" id="ARBA00022821"/>
    </source>
</evidence>
<dbReference type="InterPro" id="IPR002182">
    <property type="entry name" value="NB-ARC"/>
</dbReference>
<dbReference type="InterPro" id="IPR008808">
    <property type="entry name" value="Powdery_mildew-R_dom"/>
</dbReference>
<keyword evidence="4" id="KW-0547">Nucleotide-binding</keyword>
<dbReference type="PRINTS" id="PR00364">
    <property type="entry name" value="DISEASERSIST"/>
</dbReference>
<proteinExistence type="inferred from homology"/>
<dbReference type="FunFam" id="3.80.10.10:FF:001428">
    <property type="entry name" value="Probable disease resistance protein At5g04720"/>
    <property type="match status" value="1"/>
</dbReference>
<organism evidence="8 9">
    <name type="scientific">Chenopodium quinoa</name>
    <name type="common">Quinoa</name>
    <dbReference type="NCBI Taxonomy" id="63459"/>
    <lineage>
        <taxon>Eukaryota</taxon>
        <taxon>Viridiplantae</taxon>
        <taxon>Streptophyta</taxon>
        <taxon>Embryophyta</taxon>
        <taxon>Tracheophyta</taxon>
        <taxon>Spermatophyta</taxon>
        <taxon>Magnoliopsida</taxon>
        <taxon>eudicotyledons</taxon>
        <taxon>Gunneridae</taxon>
        <taxon>Pentapetalae</taxon>
        <taxon>Caryophyllales</taxon>
        <taxon>Chenopodiaceae</taxon>
        <taxon>Chenopodioideae</taxon>
        <taxon>Atripliceae</taxon>
        <taxon>Chenopodium</taxon>
    </lineage>
</organism>
<dbReference type="GO" id="GO:0006952">
    <property type="term" value="P:defense response"/>
    <property type="evidence" value="ECO:0007669"/>
    <property type="project" value="UniProtKB-KW"/>
</dbReference>
<keyword evidence="9" id="KW-1185">Reference proteome</keyword>
<comment type="similarity">
    <text evidence="1">Belongs to the disease resistance NB-LRR family.</text>
</comment>
<feature type="domain" description="RPW8" evidence="7">
    <location>
        <begin position="1"/>
        <end position="149"/>
    </location>
</feature>
<reference evidence="8" key="1">
    <citation type="journal article" date="2017" name="Nature">
        <title>The genome of Chenopodium quinoa.</title>
        <authorList>
            <person name="Jarvis D.E."/>
            <person name="Ho Y.S."/>
            <person name="Lightfoot D.J."/>
            <person name="Schmoeckel S.M."/>
            <person name="Li B."/>
            <person name="Borm T.J.A."/>
            <person name="Ohyanagi H."/>
            <person name="Mineta K."/>
            <person name="Michell C.T."/>
            <person name="Saber N."/>
            <person name="Kharbatia N.M."/>
            <person name="Rupper R.R."/>
            <person name="Sharp A.R."/>
            <person name="Dally N."/>
            <person name="Boughton B.A."/>
            <person name="Woo Y.H."/>
            <person name="Gao G."/>
            <person name="Schijlen E.G.W.M."/>
            <person name="Guo X."/>
            <person name="Momin A.A."/>
            <person name="Negrao S."/>
            <person name="Al-Babili S."/>
            <person name="Gehring C."/>
            <person name="Roessner U."/>
            <person name="Jung C."/>
            <person name="Murphy K."/>
            <person name="Arold S.T."/>
            <person name="Gojobori T."/>
            <person name="van der Linden C.G."/>
            <person name="van Loo E.N."/>
            <person name="Jellen E.N."/>
            <person name="Maughan P.J."/>
            <person name="Tester M."/>
        </authorList>
    </citation>
    <scope>NUCLEOTIDE SEQUENCE [LARGE SCALE GENOMIC DNA]</scope>
    <source>
        <strain evidence="8">cv. PI 614886</strain>
    </source>
</reference>
<sequence>MAVTDLFAGEIATELLKHLLAIVRKSAFCRASAEELSNHIRDLLPIIQEIKYSGVELPQCRQAQLDRVSELLRHGMELSQKVLASNRWNVYKNLQLARKMEKLEKKVSRFVHGPMQAHILADVHHLRFDSAERFDRIDGSTRQIERQLGSLENLGPLGVSLEVGVRKVREILLEKSDGIFGICGIGGSGKTTFVKELCRDDQLKSYFNDRILNLTVSQSPNVEEMRLRVWQFLSETEYMETSSEASQWNLQSESIFGARALVVLDDVWSLSVLEQLIFRVPGCKTLVVSRSKFPTVANQTYEVELLNHTEAMALFCHSAFGKNSVPVSADERLVEQLVSECKGLPLALKVIGASLRGQPQMFWISAKNRLSRGEPIGESHEVNLLKRLETSISYLPEKVRECFLDLACFPEDKKIPLDVLINMWVEIHDIDEEEAFAILIELSEKNLLTIVKDARAGDLYSSYYTIFVMQHDVLRDLALHLSNTGKINQRKRMLMPRREASLPKEWERNADQPFNAQIVSLHTGEMKEMDWFAMDFPKVEVLVLNFNSSEYFLPPFINNMPRLRALILINSSTIHAVLLNLSVFANMPNSRSLWLEKISVPQLPKSTIPLVKLQKMSLVLSKIDNSFDQSVMDMPRLFPHLSELTIDHCIDLVKLPVSICWLRSLVTLSITNCHSLKELPSDLGMLDSLQILRVYACPNLKILPPGICQLVRLKYLDISQCVNLVCLPENFGRLMSLEKVDMRECSYIKKLPKSAVSLQSLRHVICDEEISWRWKELEMAHAGLRVQVVEESFDLDWLTD</sequence>